<dbReference type="PANTHER" id="PTHR33406">
    <property type="entry name" value="MEMBRANE PROTEIN MJ1562-RELATED"/>
    <property type="match status" value="1"/>
</dbReference>
<feature type="coiled-coil region" evidence="6">
    <location>
        <begin position="171"/>
        <end position="198"/>
    </location>
</feature>
<keyword evidence="11" id="KW-1185">Reference proteome</keyword>
<keyword evidence="4 8" id="KW-1133">Transmembrane helix</keyword>
<reference evidence="10 11" key="1">
    <citation type="submission" date="2023-03" db="EMBL/GenBank/DDBJ databases">
        <title>Roseibium porphyridii sp. nov. and Roseibium rhodosorbium sp. nov. isolated from marine algae, Porphyridium cruentum and Rhodosorus marinus, respectively.</title>
        <authorList>
            <person name="Lee M.W."/>
            <person name="Choi B.J."/>
            <person name="Lee J.K."/>
            <person name="Choi D.G."/>
            <person name="Baek J.H."/>
            <person name="Bayburt H."/>
            <person name="Kim J.M."/>
            <person name="Han D.M."/>
            <person name="Kim K.H."/>
            <person name="Jeon C.O."/>
        </authorList>
    </citation>
    <scope>NUCLEOTIDE SEQUENCE [LARGE SCALE GENOMIC DNA]</scope>
    <source>
        <strain evidence="10 11">KMA01</strain>
    </source>
</reference>
<comment type="subcellular location">
    <subcellularLocation>
        <location evidence="1">Cell membrane</location>
        <topology evidence="1">Multi-pass membrane protein</topology>
    </subcellularLocation>
</comment>
<evidence type="ECO:0000256" key="8">
    <source>
        <dbReference type="SAM" id="Phobius"/>
    </source>
</evidence>
<evidence type="ECO:0000256" key="4">
    <source>
        <dbReference type="ARBA" id="ARBA00022989"/>
    </source>
</evidence>
<dbReference type="Gene3D" id="1.20.1640.10">
    <property type="entry name" value="Multidrug efflux transporter AcrB transmembrane domain"/>
    <property type="match status" value="2"/>
</dbReference>
<evidence type="ECO:0000256" key="5">
    <source>
        <dbReference type="ARBA" id="ARBA00023136"/>
    </source>
</evidence>
<gene>
    <name evidence="10" type="ORF">K1718_00250</name>
</gene>
<feature type="transmembrane region" description="Helical" evidence="8">
    <location>
        <begin position="353"/>
        <end position="378"/>
    </location>
</feature>
<keyword evidence="5 8" id="KW-0472">Membrane</keyword>
<feature type="transmembrane region" description="Helical" evidence="8">
    <location>
        <begin position="224"/>
        <end position="243"/>
    </location>
</feature>
<keyword evidence="6" id="KW-0175">Coiled coil</keyword>
<name>A0ABY8F2W4_9HYPH</name>
<feature type="transmembrane region" description="Helical" evidence="8">
    <location>
        <begin position="321"/>
        <end position="341"/>
    </location>
</feature>
<feature type="transmembrane region" description="Helical" evidence="8">
    <location>
        <begin position="250"/>
        <end position="271"/>
    </location>
</feature>
<dbReference type="PROSITE" id="PS50156">
    <property type="entry name" value="SSD"/>
    <property type="match status" value="2"/>
</dbReference>
<feature type="transmembrane region" description="Helical" evidence="8">
    <location>
        <begin position="608"/>
        <end position="626"/>
    </location>
</feature>
<feature type="transmembrane region" description="Helical" evidence="8">
    <location>
        <begin position="633"/>
        <end position="655"/>
    </location>
</feature>
<evidence type="ECO:0000256" key="1">
    <source>
        <dbReference type="ARBA" id="ARBA00004651"/>
    </source>
</evidence>
<organism evidence="10 11">
    <name type="scientific">Roseibium porphyridii</name>
    <dbReference type="NCBI Taxonomy" id="2866279"/>
    <lineage>
        <taxon>Bacteria</taxon>
        <taxon>Pseudomonadati</taxon>
        <taxon>Pseudomonadota</taxon>
        <taxon>Alphaproteobacteria</taxon>
        <taxon>Hyphomicrobiales</taxon>
        <taxon>Stappiaceae</taxon>
        <taxon>Roseibium</taxon>
    </lineage>
</organism>
<feature type="transmembrane region" description="Helical" evidence="8">
    <location>
        <begin position="736"/>
        <end position="761"/>
    </location>
</feature>
<evidence type="ECO:0000256" key="3">
    <source>
        <dbReference type="ARBA" id="ARBA00022692"/>
    </source>
</evidence>
<evidence type="ECO:0000313" key="11">
    <source>
        <dbReference type="Proteomes" id="UP001209803"/>
    </source>
</evidence>
<dbReference type="PANTHER" id="PTHR33406:SF13">
    <property type="entry name" value="MEMBRANE PROTEIN YDFJ"/>
    <property type="match status" value="1"/>
</dbReference>
<feature type="domain" description="SSD" evidence="9">
    <location>
        <begin position="250"/>
        <end position="375"/>
    </location>
</feature>
<sequence length="786" mass="85614">MAPSIVDRFIVGIVRFRWMVIIAAIVASAAASSGVTKLEFISHYRIFFGEQNPDLKKWDEFQATFAKNDNVNFILQLPEGNAFDKRMAVIVEGLTERAWTIPNASRVDSISNFQHTTGDEEGLIVTDLVERAEALTAAELKSRGEYSISEPALYKYMVSEDMRTTAVNVTINFQENDAEGLKNTVAAAREIAADLRAEHPDLRVALTGVAMFNNAFNESGERDGATLVPIMYGAVVLLTLLLLRSFVGTLATLATIILSTFVALGLAGHLGMSLAPITIIAPNIILTLAVADCIHIISAVQRNLRNGLEKFDAIRIGLKKNFTALFVTSATTTAGFLSLNYSDAPPFQYLGNITALGVLAAWILAITLVPALLAVFPLKSAAEPKPGLLDKPLERFAEFAIAFKGRILIVGTFASIALVGLAFTNDLDDRFSLYFSEDLQIRQDNDFSTANIRGNDYQEFSFESGRPGGVSDPEYLQTLDNLMSWLREQPEVQHVSSFSDTIKRLNQNMNNDDPAFYRIPEDAELSAQYLLLYELSLPYGLDLNDRINIDKSASRVTISLHDMRVSQQQAFTARMDTWLADNAPARMAASPTGTSVIFGLLAQRNIDAMIVGNIIAVVSIALMMMVTLRSVSLGALSVVTNMVPALATFGFWAIAVGYIGMAASVIGAASLGIVVDYTVHFLTKYLNARREKHLSREDAIRYAFKEVGEALVYTSVIVGIGFAIIAYSSFQVNGQLGLLTAITVVVALVFDFLMLPALLLLGGRKSETSSSNIKDKGTNDHALSAS</sequence>
<dbReference type="InterPro" id="IPR004869">
    <property type="entry name" value="MMPL_dom"/>
</dbReference>
<feature type="domain" description="SSD" evidence="9">
    <location>
        <begin position="634"/>
        <end position="761"/>
    </location>
</feature>
<dbReference type="SUPFAM" id="SSF82866">
    <property type="entry name" value="Multidrug efflux transporter AcrB transmembrane domain"/>
    <property type="match status" value="2"/>
</dbReference>
<evidence type="ECO:0000256" key="6">
    <source>
        <dbReference type="SAM" id="Coils"/>
    </source>
</evidence>
<keyword evidence="2" id="KW-1003">Cell membrane</keyword>
<evidence type="ECO:0000259" key="9">
    <source>
        <dbReference type="PROSITE" id="PS50156"/>
    </source>
</evidence>
<dbReference type="Pfam" id="PF03176">
    <property type="entry name" value="MMPL"/>
    <property type="match status" value="2"/>
</dbReference>
<protein>
    <submittedName>
        <fullName evidence="10">MMPL family transporter</fullName>
    </submittedName>
</protein>
<dbReference type="InterPro" id="IPR000731">
    <property type="entry name" value="SSD"/>
</dbReference>
<feature type="region of interest" description="Disordered" evidence="7">
    <location>
        <begin position="767"/>
        <end position="786"/>
    </location>
</feature>
<evidence type="ECO:0000256" key="2">
    <source>
        <dbReference type="ARBA" id="ARBA00022475"/>
    </source>
</evidence>
<feature type="transmembrane region" description="Helical" evidence="8">
    <location>
        <begin position="399"/>
        <end position="423"/>
    </location>
</feature>
<keyword evidence="3 8" id="KW-0812">Transmembrane</keyword>
<dbReference type="EMBL" id="CP120863">
    <property type="protein sequence ID" value="WFE89827.1"/>
    <property type="molecule type" value="Genomic_DNA"/>
</dbReference>
<dbReference type="InterPro" id="IPR050545">
    <property type="entry name" value="Mycobact_MmpL"/>
</dbReference>
<proteinExistence type="predicted"/>
<feature type="transmembrane region" description="Helical" evidence="8">
    <location>
        <begin position="710"/>
        <end position="730"/>
    </location>
</feature>
<evidence type="ECO:0000313" key="10">
    <source>
        <dbReference type="EMBL" id="WFE89827.1"/>
    </source>
</evidence>
<dbReference type="Proteomes" id="UP001209803">
    <property type="component" value="Chromosome"/>
</dbReference>
<feature type="transmembrane region" description="Helical" evidence="8">
    <location>
        <begin position="661"/>
        <end position="682"/>
    </location>
</feature>
<evidence type="ECO:0000256" key="7">
    <source>
        <dbReference type="SAM" id="MobiDB-lite"/>
    </source>
</evidence>
<feature type="transmembrane region" description="Helical" evidence="8">
    <location>
        <begin position="277"/>
        <end position="300"/>
    </location>
</feature>
<dbReference type="RefSeq" id="WP_265680146.1">
    <property type="nucleotide sequence ID" value="NZ_CP120863.1"/>
</dbReference>
<accession>A0ABY8F2W4</accession>